<feature type="compositionally biased region" description="Basic and acidic residues" evidence="1">
    <location>
        <begin position="64"/>
        <end position="74"/>
    </location>
</feature>
<evidence type="ECO:0000313" key="3">
    <source>
        <dbReference type="Proteomes" id="UP000800041"/>
    </source>
</evidence>
<evidence type="ECO:0000313" key="2">
    <source>
        <dbReference type="EMBL" id="KAF1988780.1"/>
    </source>
</evidence>
<organism evidence="2 3">
    <name type="scientific">Aulographum hederae CBS 113979</name>
    <dbReference type="NCBI Taxonomy" id="1176131"/>
    <lineage>
        <taxon>Eukaryota</taxon>
        <taxon>Fungi</taxon>
        <taxon>Dikarya</taxon>
        <taxon>Ascomycota</taxon>
        <taxon>Pezizomycotina</taxon>
        <taxon>Dothideomycetes</taxon>
        <taxon>Pleosporomycetidae</taxon>
        <taxon>Aulographales</taxon>
        <taxon>Aulographaceae</taxon>
    </lineage>
</organism>
<sequence>MTWFSRYKKHFRGVFHPMFSPLYLYPLQPKHHDRNPYKHLNSSRPYPRIPYLLFPSSGSPPPKPDYKPETEDLQCRTSPSNHGPKNQSCLDCSELNRPPHRNNAQSGKRVGDRRPPPLFVSSIGPFDAQRAGCKSSVAVDRVSRWKCRSR</sequence>
<feature type="compositionally biased region" description="Polar residues" evidence="1">
    <location>
        <begin position="75"/>
        <end position="90"/>
    </location>
</feature>
<name>A0A6G1H6Y0_9PEZI</name>
<feature type="region of interest" description="Disordered" evidence="1">
    <location>
        <begin position="51"/>
        <end position="124"/>
    </location>
</feature>
<dbReference type="EMBL" id="ML977147">
    <property type="protein sequence ID" value="KAF1988780.1"/>
    <property type="molecule type" value="Genomic_DNA"/>
</dbReference>
<reference evidence="2" key="1">
    <citation type="journal article" date="2020" name="Stud. Mycol.">
        <title>101 Dothideomycetes genomes: a test case for predicting lifestyles and emergence of pathogens.</title>
        <authorList>
            <person name="Haridas S."/>
            <person name="Albert R."/>
            <person name="Binder M."/>
            <person name="Bloem J."/>
            <person name="Labutti K."/>
            <person name="Salamov A."/>
            <person name="Andreopoulos B."/>
            <person name="Baker S."/>
            <person name="Barry K."/>
            <person name="Bills G."/>
            <person name="Bluhm B."/>
            <person name="Cannon C."/>
            <person name="Castanera R."/>
            <person name="Culley D."/>
            <person name="Daum C."/>
            <person name="Ezra D."/>
            <person name="Gonzalez J."/>
            <person name="Henrissat B."/>
            <person name="Kuo A."/>
            <person name="Liang C."/>
            <person name="Lipzen A."/>
            <person name="Lutzoni F."/>
            <person name="Magnuson J."/>
            <person name="Mondo S."/>
            <person name="Nolan M."/>
            <person name="Ohm R."/>
            <person name="Pangilinan J."/>
            <person name="Park H.-J."/>
            <person name="Ramirez L."/>
            <person name="Alfaro M."/>
            <person name="Sun H."/>
            <person name="Tritt A."/>
            <person name="Yoshinaga Y."/>
            <person name="Zwiers L.-H."/>
            <person name="Turgeon B."/>
            <person name="Goodwin S."/>
            <person name="Spatafora J."/>
            <person name="Crous P."/>
            <person name="Grigoriev I."/>
        </authorList>
    </citation>
    <scope>NUCLEOTIDE SEQUENCE</scope>
    <source>
        <strain evidence="2">CBS 113979</strain>
    </source>
</reference>
<accession>A0A6G1H6Y0</accession>
<dbReference type="Proteomes" id="UP000800041">
    <property type="component" value="Unassembled WGS sequence"/>
</dbReference>
<evidence type="ECO:0000256" key="1">
    <source>
        <dbReference type="SAM" id="MobiDB-lite"/>
    </source>
</evidence>
<gene>
    <name evidence="2" type="ORF">K402DRAFT_19670</name>
</gene>
<protein>
    <submittedName>
        <fullName evidence="2">Uncharacterized protein</fullName>
    </submittedName>
</protein>
<proteinExistence type="predicted"/>
<dbReference type="AlphaFoldDB" id="A0A6G1H6Y0"/>
<keyword evidence="3" id="KW-1185">Reference proteome</keyword>